<accession>A0A8J6U6G3</accession>
<dbReference type="InterPro" id="IPR009097">
    <property type="entry name" value="Cyclic_Pdiesterase"/>
</dbReference>
<protein>
    <submittedName>
        <fullName evidence="1">2'-5' RNA ligase family protein</fullName>
    </submittedName>
</protein>
<dbReference type="Proteomes" id="UP000621516">
    <property type="component" value="Unassembled WGS sequence"/>
</dbReference>
<dbReference type="EMBL" id="JACVXD010000001">
    <property type="protein sequence ID" value="MBD0822731.1"/>
    <property type="molecule type" value="Genomic_DNA"/>
</dbReference>
<sequence length="184" mass="21712">MAETKIYNLRIVPPSPVYEEVLAFKDSFIKTFGKQTYSKSKPHITLAQFQMHTENEPYLLQYLSEFSNLEKFKMQIEGFYTFISSKALILKVSDSENFSNLIKQMKVIWVRDLHRKPNTLITSNTPHITISKTKNLDMLQKSLEFFKSEAYVKTFNVDHLLLVSRYDYKTWDSEYRIDLTALND</sequence>
<dbReference type="SUPFAM" id="SSF55144">
    <property type="entry name" value="LigT-like"/>
    <property type="match status" value="1"/>
</dbReference>
<evidence type="ECO:0000313" key="2">
    <source>
        <dbReference type="Proteomes" id="UP000621516"/>
    </source>
</evidence>
<keyword evidence="1" id="KW-0436">Ligase</keyword>
<proteinExistence type="predicted"/>
<dbReference type="AlphaFoldDB" id="A0A8J6U6G3"/>
<dbReference type="RefSeq" id="WP_188222042.1">
    <property type="nucleotide sequence ID" value="NZ_JACVXD010000001.1"/>
</dbReference>
<keyword evidence="2" id="KW-1185">Reference proteome</keyword>
<gene>
    <name evidence="1" type="ORF">ICJ85_01740</name>
</gene>
<organism evidence="1 2">
    <name type="scientific">Aestuariibaculum marinum</name>
    <dbReference type="NCBI Taxonomy" id="2683592"/>
    <lineage>
        <taxon>Bacteria</taxon>
        <taxon>Pseudomonadati</taxon>
        <taxon>Bacteroidota</taxon>
        <taxon>Flavobacteriia</taxon>
        <taxon>Flavobacteriales</taxon>
        <taxon>Flavobacteriaceae</taxon>
    </lineage>
</organism>
<dbReference type="Gene3D" id="3.90.1140.10">
    <property type="entry name" value="Cyclic phosphodiesterase"/>
    <property type="match status" value="1"/>
</dbReference>
<dbReference type="GO" id="GO:0016874">
    <property type="term" value="F:ligase activity"/>
    <property type="evidence" value="ECO:0007669"/>
    <property type="project" value="UniProtKB-KW"/>
</dbReference>
<evidence type="ECO:0000313" key="1">
    <source>
        <dbReference type="EMBL" id="MBD0822731.1"/>
    </source>
</evidence>
<reference evidence="1 2" key="1">
    <citation type="journal article" date="2018" name="J. Microbiol.">
        <title>Aestuariibaculum marinum sp. nov., a marine bacterium isolated from seawater in South Korea.</title>
        <authorList>
            <person name="Choi J."/>
            <person name="Lee D."/>
            <person name="Jang J.H."/>
            <person name="Cha S."/>
            <person name="Seo T."/>
        </authorList>
    </citation>
    <scope>NUCLEOTIDE SEQUENCE [LARGE SCALE GENOMIC DNA]</scope>
    <source>
        <strain evidence="1 2">IP7</strain>
    </source>
</reference>
<dbReference type="Pfam" id="PF13563">
    <property type="entry name" value="2_5_RNA_ligase2"/>
    <property type="match status" value="1"/>
</dbReference>
<name>A0A8J6U6G3_9FLAO</name>
<comment type="caution">
    <text evidence="1">The sequence shown here is derived from an EMBL/GenBank/DDBJ whole genome shotgun (WGS) entry which is preliminary data.</text>
</comment>